<name>A0A218X7C6_PUNGR</name>
<sequence>MAKALAFDFLASSFTWRVTRMSFVKMPMLALRAQLEDATGPPTVSHHSKAMVLITGPVLKVALTMENGSCNLDVKPAELDSLQDPFAYLNVKTGFDAAIKVVLQPPKQRKRKKRKSHGGCSIL</sequence>
<evidence type="ECO:0000313" key="2">
    <source>
        <dbReference type="Proteomes" id="UP000197138"/>
    </source>
</evidence>
<accession>A0A218X7C6</accession>
<dbReference type="AlphaFoldDB" id="A0A218X7C6"/>
<evidence type="ECO:0000313" key="1">
    <source>
        <dbReference type="EMBL" id="OWM80421.1"/>
    </source>
</evidence>
<comment type="caution">
    <text evidence="1">The sequence shown here is derived from an EMBL/GenBank/DDBJ whole genome shotgun (WGS) entry which is preliminary data.</text>
</comment>
<proteinExistence type="predicted"/>
<dbReference type="Proteomes" id="UP000197138">
    <property type="component" value="Unassembled WGS sequence"/>
</dbReference>
<reference evidence="2" key="1">
    <citation type="journal article" date="2017" name="Plant J.">
        <title>The pomegranate (Punica granatum L.) genome and the genomics of punicalagin biosynthesis.</title>
        <authorList>
            <person name="Qin G."/>
            <person name="Xu C."/>
            <person name="Ming R."/>
            <person name="Tang H."/>
            <person name="Guyot R."/>
            <person name="Kramer E.M."/>
            <person name="Hu Y."/>
            <person name="Yi X."/>
            <person name="Qi Y."/>
            <person name="Xu X."/>
            <person name="Gao Z."/>
            <person name="Pan H."/>
            <person name="Jian J."/>
            <person name="Tian Y."/>
            <person name="Yue Z."/>
            <person name="Xu Y."/>
        </authorList>
    </citation>
    <scope>NUCLEOTIDE SEQUENCE [LARGE SCALE GENOMIC DNA]</scope>
    <source>
        <strain evidence="2">cv. Dabenzi</strain>
    </source>
</reference>
<protein>
    <submittedName>
        <fullName evidence="1">Uncharacterized protein</fullName>
    </submittedName>
</protein>
<dbReference type="EMBL" id="MTKT01002229">
    <property type="protein sequence ID" value="OWM80421.1"/>
    <property type="molecule type" value="Genomic_DNA"/>
</dbReference>
<organism evidence="1 2">
    <name type="scientific">Punica granatum</name>
    <name type="common">Pomegranate</name>
    <dbReference type="NCBI Taxonomy" id="22663"/>
    <lineage>
        <taxon>Eukaryota</taxon>
        <taxon>Viridiplantae</taxon>
        <taxon>Streptophyta</taxon>
        <taxon>Embryophyta</taxon>
        <taxon>Tracheophyta</taxon>
        <taxon>Spermatophyta</taxon>
        <taxon>Magnoliopsida</taxon>
        <taxon>eudicotyledons</taxon>
        <taxon>Gunneridae</taxon>
        <taxon>Pentapetalae</taxon>
        <taxon>rosids</taxon>
        <taxon>malvids</taxon>
        <taxon>Myrtales</taxon>
        <taxon>Lythraceae</taxon>
        <taxon>Punica</taxon>
    </lineage>
</organism>
<gene>
    <name evidence="1" type="ORF">CDL15_Pgr019701</name>
</gene>